<name>A0ABD3U265_9LAMI</name>
<evidence type="ECO:0000259" key="7">
    <source>
        <dbReference type="PROSITE" id="PS50888"/>
    </source>
</evidence>
<comment type="subcellular location">
    <subcellularLocation>
        <location evidence="1">Nucleus</location>
    </subcellularLocation>
</comment>
<keyword evidence="2" id="KW-0805">Transcription regulation</keyword>
<feature type="chain" id="PRO_5044800624" description="BHLH domain-containing protein" evidence="6">
    <location>
        <begin position="21"/>
        <end position="257"/>
    </location>
</feature>
<dbReference type="Pfam" id="PF26576">
    <property type="entry name" value="IBH1_N"/>
    <property type="match status" value="1"/>
</dbReference>
<evidence type="ECO:0000256" key="3">
    <source>
        <dbReference type="ARBA" id="ARBA00023163"/>
    </source>
</evidence>
<evidence type="ECO:0000256" key="5">
    <source>
        <dbReference type="SAM" id="MobiDB-lite"/>
    </source>
</evidence>
<feature type="compositionally biased region" description="Polar residues" evidence="5">
    <location>
        <begin position="86"/>
        <end position="95"/>
    </location>
</feature>
<keyword evidence="6" id="KW-0732">Signal</keyword>
<proteinExistence type="predicted"/>
<evidence type="ECO:0000313" key="8">
    <source>
        <dbReference type="EMBL" id="KAL3843549.1"/>
    </source>
</evidence>
<keyword evidence="3" id="KW-0804">Transcription</keyword>
<evidence type="ECO:0000256" key="6">
    <source>
        <dbReference type="SAM" id="SignalP"/>
    </source>
</evidence>
<feature type="region of interest" description="Disordered" evidence="5">
    <location>
        <begin position="168"/>
        <end position="190"/>
    </location>
</feature>
<evidence type="ECO:0000256" key="4">
    <source>
        <dbReference type="ARBA" id="ARBA00023242"/>
    </source>
</evidence>
<accession>A0ABD3U265</accession>
<dbReference type="PANTHER" id="PTHR33124:SF81">
    <property type="entry name" value="TRANSCRIPTION FACTOR BHLH149-LIKE"/>
    <property type="match status" value="1"/>
</dbReference>
<dbReference type="InterPro" id="IPR036638">
    <property type="entry name" value="HLH_DNA-bd_sf"/>
</dbReference>
<protein>
    <recommendedName>
        <fullName evidence="7">BHLH domain-containing protein</fullName>
    </recommendedName>
</protein>
<dbReference type="CDD" id="cd11444">
    <property type="entry name" value="bHLH_AtIBH1_like"/>
    <property type="match status" value="1"/>
</dbReference>
<evidence type="ECO:0000313" key="9">
    <source>
        <dbReference type="Proteomes" id="UP001634393"/>
    </source>
</evidence>
<feature type="region of interest" description="Disordered" evidence="5">
    <location>
        <begin position="73"/>
        <end position="95"/>
    </location>
</feature>
<gene>
    <name evidence="8" type="ORF">ACJIZ3_000952</name>
</gene>
<dbReference type="SUPFAM" id="SSF47459">
    <property type="entry name" value="HLH, helix-loop-helix DNA-binding domain"/>
    <property type="match status" value="1"/>
</dbReference>
<dbReference type="EMBL" id="JBJXBP010000002">
    <property type="protein sequence ID" value="KAL3843549.1"/>
    <property type="molecule type" value="Genomic_DNA"/>
</dbReference>
<dbReference type="InterPro" id="IPR011598">
    <property type="entry name" value="bHLH_dom"/>
</dbReference>
<feature type="signal peptide" evidence="6">
    <location>
        <begin position="1"/>
        <end position="20"/>
    </location>
</feature>
<dbReference type="PANTHER" id="PTHR33124">
    <property type="entry name" value="TRANSCRIPTION FACTOR IBH1-LIKE 1"/>
    <property type="match status" value="1"/>
</dbReference>
<dbReference type="AlphaFoldDB" id="A0ABD3U265"/>
<evidence type="ECO:0000256" key="1">
    <source>
        <dbReference type="ARBA" id="ARBA00004123"/>
    </source>
</evidence>
<dbReference type="GO" id="GO:0005634">
    <property type="term" value="C:nucleus"/>
    <property type="evidence" value="ECO:0007669"/>
    <property type="project" value="UniProtKB-SubCell"/>
</dbReference>
<organism evidence="8 9">
    <name type="scientific">Penstemon smallii</name>
    <dbReference type="NCBI Taxonomy" id="265156"/>
    <lineage>
        <taxon>Eukaryota</taxon>
        <taxon>Viridiplantae</taxon>
        <taxon>Streptophyta</taxon>
        <taxon>Embryophyta</taxon>
        <taxon>Tracheophyta</taxon>
        <taxon>Spermatophyta</taxon>
        <taxon>Magnoliopsida</taxon>
        <taxon>eudicotyledons</taxon>
        <taxon>Gunneridae</taxon>
        <taxon>Pentapetalae</taxon>
        <taxon>asterids</taxon>
        <taxon>lamiids</taxon>
        <taxon>Lamiales</taxon>
        <taxon>Plantaginaceae</taxon>
        <taxon>Cheloneae</taxon>
        <taxon>Penstemon</taxon>
    </lineage>
</organism>
<dbReference type="InterPro" id="IPR059002">
    <property type="entry name" value="IBH1_N"/>
</dbReference>
<reference evidence="8 9" key="1">
    <citation type="submission" date="2024-12" db="EMBL/GenBank/DDBJ databases">
        <title>The unique morphological basis and parallel evolutionary history of personate flowers in Penstemon.</title>
        <authorList>
            <person name="Depatie T.H."/>
            <person name="Wessinger C.A."/>
        </authorList>
    </citation>
    <scope>NUCLEOTIDE SEQUENCE [LARGE SCALE GENOMIC DNA]</scope>
    <source>
        <strain evidence="8">WTNN_2</strain>
        <tissue evidence="8">Leaf</tissue>
    </source>
</reference>
<dbReference type="PROSITE" id="PS50888">
    <property type="entry name" value="BHLH"/>
    <property type="match status" value="1"/>
</dbReference>
<keyword evidence="4" id="KW-0539">Nucleus</keyword>
<sequence>MNKLKTRVLSFPLFLSLSLSLSLNIHSLSTSPPTSPPLLSILSFFYPLTLELIMAESPSSSLSNIPDVTSNLSRKKRRKIGPHNPLQLSSVSGQSRWRTESEQQIYSSKLVDVLRNLRRPESASATGRVVRDAADRVLAVSSRGKTRWSRAILTGRLSLRLAQINKKHKKALKPGLSNSRVKKPAGQRKLPPVQKKVKVLSRLVPGCRKLSLPNLLEETTDYIAALEMQVKAMTFLTGLLNGGVSAAGGNDHNISSS</sequence>
<dbReference type="InterPro" id="IPR044660">
    <property type="entry name" value="IBH1-like"/>
</dbReference>
<dbReference type="GO" id="GO:0000976">
    <property type="term" value="F:transcription cis-regulatory region binding"/>
    <property type="evidence" value="ECO:0007669"/>
    <property type="project" value="UniProtKB-ARBA"/>
</dbReference>
<evidence type="ECO:0000256" key="2">
    <source>
        <dbReference type="ARBA" id="ARBA00023015"/>
    </source>
</evidence>
<comment type="caution">
    <text evidence="8">The sequence shown here is derived from an EMBL/GenBank/DDBJ whole genome shotgun (WGS) entry which is preliminary data.</text>
</comment>
<keyword evidence="9" id="KW-1185">Reference proteome</keyword>
<feature type="domain" description="BHLH" evidence="7">
    <location>
        <begin position="177"/>
        <end position="226"/>
    </location>
</feature>
<dbReference type="Proteomes" id="UP001634393">
    <property type="component" value="Unassembled WGS sequence"/>
</dbReference>
<dbReference type="InterPro" id="IPR044549">
    <property type="entry name" value="bHLH_AtIBH1-like"/>
</dbReference>